<keyword evidence="4" id="KW-1185">Reference proteome</keyword>
<dbReference type="SMART" id="SM00912">
    <property type="entry name" value="Haemagg_act"/>
    <property type="match status" value="1"/>
</dbReference>
<reference evidence="3" key="1">
    <citation type="submission" date="2018-12" db="EMBL/GenBank/DDBJ databases">
        <authorList>
            <person name="Will S."/>
            <person name="Neumann-Schaal M."/>
            <person name="Henke P."/>
        </authorList>
    </citation>
    <scope>NUCLEOTIDE SEQUENCE</scope>
    <source>
        <strain evidence="3">PCC 7102</strain>
    </source>
</reference>
<feature type="domain" description="Filamentous haemagglutinin FhaB/tRNA nuclease CdiA-like TPS" evidence="2">
    <location>
        <begin position="42"/>
        <end position="148"/>
    </location>
</feature>
<evidence type="ECO:0000313" key="4">
    <source>
        <dbReference type="Proteomes" id="UP000271624"/>
    </source>
</evidence>
<keyword evidence="1" id="KW-0732">Signal</keyword>
<dbReference type="EMBL" id="RSCL01000001">
    <property type="protein sequence ID" value="RUT10163.1"/>
    <property type="molecule type" value="Genomic_DNA"/>
</dbReference>
<dbReference type="Proteomes" id="UP000271624">
    <property type="component" value="Unassembled WGS sequence"/>
</dbReference>
<accession>A0A3S1J9L0</accession>
<dbReference type="NCBIfam" id="TIGR01901">
    <property type="entry name" value="adhes_NPXG"/>
    <property type="match status" value="1"/>
</dbReference>
<gene>
    <name evidence="3" type="ORF">DSM106972_006580</name>
</gene>
<dbReference type="RefSeq" id="WP_127078781.1">
    <property type="nucleotide sequence ID" value="NZ_RSCL01000001.1"/>
</dbReference>
<sequence length="1388" mass="141557">MSKKQVLPQQLLLCSFLVFNSTRVQAQITPDNTLSTEASKITPNVLINGAITDLINGGAQRGSNLFHSFSELNINNGQRVYFDNPSGVVNILTRVTGNQASNISGILGVDGAANLFLINPNGILFGQNARLDIRGSFMGTTANGVQFGNQGVFSATNPISPGLLTINPSALFFNQINPNSQGIINRIRPNSNDAVLTSSFSPLQGSRYWVGGNVTFDDGQWGVGNNRAELGGLAGVGSVGLIGSGNQMQLAFPEGVSRADVLFQKNSFLFTTGGGAIKVNARNLNLSGNSYISTLLLAGEGQAGVAAADVVVDATGDVTLNGLSQISNSGLQNSLGDTGNIAINAQSIRLTNQSFIVNNTQNNRGNIILNAKDNISLDGNSIINTNGILNSIGKSGDIEIRTRTLTLGGDNAFINSSNLNQGESGDIRIIADESILLNGRALISSASTGQEDSGNIELQTQLLTLTNGGRISTQSSGRGSGGNLLINALDSVNLSGSTTFINPQTGETVITGSRLETSAFSTGNSGQLTINTKRLSINDGGDITTRALRGRGGNLTINAKESVEVIGNSSNASSTISTNAFGSFDAGILNISAGRLSIRDGGVVTTSTFGTGKGGNLTIDVKDSVEVVGRSPSLPIGLSNITTTTFGSGDAGSMTINAGSLKVYSGGRVSTSTFAQGKGGNLTVNTDRGVELIGTSADGRFFSGLSTSAENGSIGDAGDLMITSQDLRVQNGAQVNTSTSGKGKGGNLTINSSSSVQLIGTSFNGRFFSGLGASANEGSTGDAGKLTITAQDLLVRDGAAVITETSGVGKGGNLTVNANGNVEVIGSRLSTSANQGLTGNAGDLTINTQNLLARDGGQVIAVTGGQGKGGNLAVNATGKLELVGISANGILPTIFSTSALAGSSGDAGDLTITTQDLFIQDGAQISASTFDIGKAGNLTVNASKKVELTGASFNGRFVSGLGSSVQQGSTGDAGSLTIKTQDLLVRYGARVSTSTLGTGRAGDLTVNAENLVELIGTSVDGSVGGLIAAAGVGSTGDAGNLKITTQNLIVRDGAQVLANTFSSGRGGNLTVNVDNGVQLIGKSANSGFVSGLFASAETNSTGDAGDLIVNTRNLLARDGAGVFVNSNGTGNAGILTINADITRLDNKASFNANTRSPNKDSNREQATINLNTQALILRRGSNITTNATGANVIGGNININADVLAAFEDSDIGANSTDFRGGRVKIISQGIFGTQARDFTTSESDITATGASPDLIGSTEINTPDVDSTQAIIELPEEVVDATRRVAQICPVNPGDKLLGEFTITGRGSLPPSPLELLPGTISTMSLATLDNNISNISNTYKIPFQELNSQNTIIEAQGWVKSTDGSVVLVAQVPKATPSAPPVLSCN</sequence>
<dbReference type="InterPro" id="IPR012334">
    <property type="entry name" value="Pectin_lyas_fold"/>
</dbReference>
<evidence type="ECO:0000256" key="1">
    <source>
        <dbReference type="SAM" id="SignalP"/>
    </source>
</evidence>
<proteinExistence type="predicted"/>
<dbReference type="Pfam" id="PF05860">
    <property type="entry name" value="TPS"/>
    <property type="match status" value="1"/>
</dbReference>
<dbReference type="OrthoDB" id="524782at2"/>
<name>A0A3S1J9L0_9CYAN</name>
<evidence type="ECO:0000313" key="3">
    <source>
        <dbReference type="EMBL" id="RUT10163.1"/>
    </source>
</evidence>
<feature type="signal peptide" evidence="1">
    <location>
        <begin position="1"/>
        <end position="26"/>
    </location>
</feature>
<dbReference type="SUPFAM" id="SSF51126">
    <property type="entry name" value="Pectin lyase-like"/>
    <property type="match status" value="7"/>
</dbReference>
<dbReference type="InterPro" id="IPR011050">
    <property type="entry name" value="Pectin_lyase_fold/virulence"/>
</dbReference>
<dbReference type="InterPro" id="IPR008638">
    <property type="entry name" value="FhaB/CdiA-like_TPS"/>
</dbReference>
<organism evidence="3 4">
    <name type="scientific">Dulcicalothrix desertica PCC 7102</name>
    <dbReference type="NCBI Taxonomy" id="232991"/>
    <lineage>
        <taxon>Bacteria</taxon>
        <taxon>Bacillati</taxon>
        <taxon>Cyanobacteriota</taxon>
        <taxon>Cyanophyceae</taxon>
        <taxon>Nostocales</taxon>
        <taxon>Calotrichaceae</taxon>
        <taxon>Dulcicalothrix</taxon>
    </lineage>
</organism>
<dbReference type="Gene3D" id="2.160.20.10">
    <property type="entry name" value="Single-stranded right-handed beta-helix, Pectin lyase-like"/>
    <property type="match status" value="3"/>
</dbReference>
<reference evidence="3" key="2">
    <citation type="journal article" date="2019" name="Genome Biol. Evol.">
        <title>Day and night: Metabolic profiles and evolutionary relationships of six axenic non-marine cyanobacteria.</title>
        <authorList>
            <person name="Will S.E."/>
            <person name="Henke P."/>
            <person name="Boedeker C."/>
            <person name="Huang S."/>
            <person name="Brinkmann H."/>
            <person name="Rohde M."/>
            <person name="Jarek M."/>
            <person name="Friedl T."/>
            <person name="Seufert S."/>
            <person name="Schumacher M."/>
            <person name="Overmann J."/>
            <person name="Neumann-Schaal M."/>
            <person name="Petersen J."/>
        </authorList>
    </citation>
    <scope>NUCLEOTIDE SEQUENCE [LARGE SCALE GENOMIC DNA]</scope>
    <source>
        <strain evidence="3">PCC 7102</strain>
    </source>
</reference>
<evidence type="ECO:0000259" key="2">
    <source>
        <dbReference type="SMART" id="SM00912"/>
    </source>
</evidence>
<protein>
    <recommendedName>
        <fullName evidence="2">Filamentous haemagglutinin FhaB/tRNA nuclease CdiA-like TPS domain-containing protein</fullName>
    </recommendedName>
</protein>
<feature type="chain" id="PRO_5030083080" description="Filamentous haemagglutinin FhaB/tRNA nuclease CdiA-like TPS domain-containing protein" evidence="1">
    <location>
        <begin position="27"/>
        <end position="1388"/>
    </location>
</feature>
<comment type="caution">
    <text evidence="3">The sequence shown here is derived from an EMBL/GenBank/DDBJ whole genome shotgun (WGS) entry which is preliminary data.</text>
</comment>